<dbReference type="AlphaFoldDB" id="A0AA96W925"/>
<evidence type="ECO:0000313" key="2">
    <source>
        <dbReference type="EMBL" id="WNZ21952.1"/>
    </source>
</evidence>
<accession>A0AA96W925</accession>
<keyword evidence="1" id="KW-0472">Membrane</keyword>
<dbReference type="EMBL" id="CP053586">
    <property type="protein sequence ID" value="WNZ21952.1"/>
    <property type="molecule type" value="Genomic_DNA"/>
</dbReference>
<feature type="transmembrane region" description="Helical" evidence="1">
    <location>
        <begin position="12"/>
        <end position="35"/>
    </location>
</feature>
<organism evidence="2">
    <name type="scientific">Leptolyngbya sp. NK1-12</name>
    <dbReference type="NCBI Taxonomy" id="2547451"/>
    <lineage>
        <taxon>Bacteria</taxon>
        <taxon>Bacillati</taxon>
        <taxon>Cyanobacteriota</taxon>
        <taxon>Cyanophyceae</taxon>
        <taxon>Leptolyngbyales</taxon>
        <taxon>Leptolyngbyaceae</taxon>
        <taxon>Leptolyngbya group</taxon>
        <taxon>Leptolyngbya</taxon>
    </lineage>
</organism>
<name>A0AA96W925_9CYAN</name>
<proteinExistence type="predicted"/>
<dbReference type="RefSeq" id="WP_316433305.1">
    <property type="nucleotide sequence ID" value="NZ_CP053586.1"/>
</dbReference>
<dbReference type="PANTHER" id="PTHR36383:SF1">
    <property type="entry name" value="PROTEIN, PUTATIVE-RELATED"/>
    <property type="match status" value="1"/>
</dbReference>
<sequence>MNQAAERIESLKAALTGAIAATLVSLATVSSNVWIRNHLIDDDTWLSQLLDWSTLLHLGVASISGFLFGVTYRYIVRQDQNFQLKSGAVLAFSLVRCLPQLETKLDYGSFSLGLLESLLLFGIVALILNRLMQRGWIKPFAA</sequence>
<dbReference type="PANTHER" id="PTHR36383">
    <property type="entry name" value="OS09G0529350 PROTEIN"/>
    <property type="match status" value="1"/>
</dbReference>
<evidence type="ECO:0000256" key="1">
    <source>
        <dbReference type="SAM" id="Phobius"/>
    </source>
</evidence>
<protein>
    <submittedName>
        <fullName evidence="2">Uncharacterized protein</fullName>
    </submittedName>
</protein>
<reference evidence="2" key="1">
    <citation type="submission" date="2020-05" db="EMBL/GenBank/DDBJ databases">
        <authorList>
            <person name="Zhu T."/>
            <person name="Keshari N."/>
            <person name="Lu X."/>
        </authorList>
    </citation>
    <scope>NUCLEOTIDE SEQUENCE</scope>
    <source>
        <strain evidence="2">NK1-12</strain>
    </source>
</reference>
<keyword evidence="1" id="KW-1133">Transmembrane helix</keyword>
<gene>
    <name evidence="2" type="ORF">HJG54_03110</name>
</gene>
<feature type="transmembrane region" description="Helical" evidence="1">
    <location>
        <begin position="55"/>
        <end position="75"/>
    </location>
</feature>
<keyword evidence="1" id="KW-0812">Transmembrane</keyword>
<feature type="transmembrane region" description="Helical" evidence="1">
    <location>
        <begin position="107"/>
        <end position="128"/>
    </location>
</feature>